<dbReference type="EMBL" id="CBFV010000009">
    <property type="protein sequence ID" value="CDC69383.1"/>
    <property type="molecule type" value="Genomic_DNA"/>
</dbReference>
<evidence type="ECO:0000313" key="2">
    <source>
        <dbReference type="Proteomes" id="UP000018162"/>
    </source>
</evidence>
<reference evidence="1" key="1">
    <citation type="submission" date="2012-11" db="EMBL/GenBank/DDBJ databases">
        <title>Dependencies among metagenomic species, viruses, plasmids and units of genetic variation.</title>
        <authorList>
            <person name="Nielsen H.B."/>
            <person name="Almeida M."/>
            <person name="Juncker A.S."/>
            <person name="Rasmussen S."/>
            <person name="Li J."/>
            <person name="Sunagawa S."/>
            <person name="Plichta D."/>
            <person name="Gautier L."/>
            <person name="Le Chatelier E."/>
            <person name="Peletier E."/>
            <person name="Bonde I."/>
            <person name="Nielsen T."/>
            <person name="Manichanh C."/>
            <person name="Arumugam M."/>
            <person name="Batto J."/>
            <person name="Santos M.B.Q.D."/>
            <person name="Blom N."/>
            <person name="Borruel N."/>
            <person name="Burgdorf K.S."/>
            <person name="Boumezbeur F."/>
            <person name="Casellas F."/>
            <person name="Dore J."/>
            <person name="Guarner F."/>
            <person name="Hansen T."/>
            <person name="Hildebrand F."/>
            <person name="Kaas R.S."/>
            <person name="Kennedy S."/>
            <person name="Kristiansen K."/>
            <person name="Kultima J.R."/>
            <person name="Leonard P."/>
            <person name="Levenez F."/>
            <person name="Lund O."/>
            <person name="Moumen B."/>
            <person name="Le Paslier D."/>
            <person name="Pons N."/>
            <person name="Pedersen O."/>
            <person name="Prifti E."/>
            <person name="Qin J."/>
            <person name="Raes J."/>
            <person name="Tap J."/>
            <person name="Tims S."/>
            <person name="Ussery D.W."/>
            <person name="Yamada T."/>
            <person name="MetaHit consortium"/>
            <person name="Renault P."/>
            <person name="Sicheritz-Ponten T."/>
            <person name="Bork P."/>
            <person name="Wang J."/>
            <person name="Brunak S."/>
            <person name="Ehrlich S.D."/>
        </authorList>
    </citation>
    <scope>NUCLEOTIDE SEQUENCE [LARGE SCALE GENOMIC DNA]</scope>
</reference>
<name>R6T7K6_9FIRM</name>
<sequence>MFRKYLQNIGDGVCKDKCVEMGKILEDAAKENVWMI</sequence>
<gene>
    <name evidence="1" type="ORF">BN626_02361</name>
</gene>
<protein>
    <submittedName>
        <fullName evidence="1">Uncharacterized protein</fullName>
    </submittedName>
</protein>
<dbReference type="AlphaFoldDB" id="R6T7K6"/>
<comment type="caution">
    <text evidence="1">The sequence shown here is derived from an EMBL/GenBank/DDBJ whole genome shotgun (WGS) entry which is preliminary data.</text>
</comment>
<organism evidence="1 2">
    <name type="scientific">Agathobacter rectalis CAG:36</name>
    <dbReference type="NCBI Taxonomy" id="1263079"/>
    <lineage>
        <taxon>Bacteria</taxon>
        <taxon>Bacillati</taxon>
        <taxon>Bacillota</taxon>
        <taxon>Clostridia</taxon>
        <taxon>Lachnospirales</taxon>
        <taxon>Lachnospiraceae</taxon>
        <taxon>Agathobacter</taxon>
    </lineage>
</organism>
<proteinExistence type="predicted"/>
<dbReference type="Proteomes" id="UP000018162">
    <property type="component" value="Unassembled WGS sequence"/>
</dbReference>
<evidence type="ECO:0000313" key="1">
    <source>
        <dbReference type="EMBL" id="CDC69383.1"/>
    </source>
</evidence>
<accession>R6T7K6</accession>